<proteinExistence type="predicted"/>
<name>A0AAV6YTU0_ENGPU</name>
<accession>A0AAV6YTU0</accession>
<sequence length="88" mass="10051">MTFYIPLRFDLMSTYLQAAVDKAHAASQGVVWRCQRRSLAAVWLDIVLCALHHQCICVVNSIWSHCQDVTVHKRPPFNVTQPSVNTKK</sequence>
<dbReference type="EMBL" id="WNYA01015587">
    <property type="protein sequence ID" value="KAG8539230.1"/>
    <property type="molecule type" value="Genomic_DNA"/>
</dbReference>
<dbReference type="Proteomes" id="UP000824782">
    <property type="component" value="Unassembled WGS sequence"/>
</dbReference>
<keyword evidence="2" id="KW-1185">Reference proteome</keyword>
<dbReference type="AlphaFoldDB" id="A0AAV6YTU0"/>
<gene>
    <name evidence="1" type="ORF">GDO81_021192</name>
</gene>
<evidence type="ECO:0000313" key="1">
    <source>
        <dbReference type="EMBL" id="KAG8539230.1"/>
    </source>
</evidence>
<organism evidence="1 2">
    <name type="scientific">Engystomops pustulosus</name>
    <name type="common">Tungara frog</name>
    <name type="synonym">Physalaemus pustulosus</name>
    <dbReference type="NCBI Taxonomy" id="76066"/>
    <lineage>
        <taxon>Eukaryota</taxon>
        <taxon>Metazoa</taxon>
        <taxon>Chordata</taxon>
        <taxon>Craniata</taxon>
        <taxon>Vertebrata</taxon>
        <taxon>Euteleostomi</taxon>
        <taxon>Amphibia</taxon>
        <taxon>Batrachia</taxon>
        <taxon>Anura</taxon>
        <taxon>Neobatrachia</taxon>
        <taxon>Hyloidea</taxon>
        <taxon>Leptodactylidae</taxon>
        <taxon>Leiuperinae</taxon>
        <taxon>Engystomops</taxon>
    </lineage>
</organism>
<evidence type="ECO:0008006" key="3">
    <source>
        <dbReference type="Google" id="ProtNLM"/>
    </source>
</evidence>
<evidence type="ECO:0000313" key="2">
    <source>
        <dbReference type="Proteomes" id="UP000824782"/>
    </source>
</evidence>
<reference evidence="1" key="1">
    <citation type="thesis" date="2020" institute="ProQuest LLC" country="789 East Eisenhower Parkway, Ann Arbor, MI, USA">
        <title>Comparative Genomics and Chromosome Evolution.</title>
        <authorList>
            <person name="Mudd A.B."/>
        </authorList>
    </citation>
    <scope>NUCLEOTIDE SEQUENCE</scope>
    <source>
        <strain evidence="1">237g6f4</strain>
        <tissue evidence="1">Blood</tissue>
    </source>
</reference>
<comment type="caution">
    <text evidence="1">The sequence shown here is derived from an EMBL/GenBank/DDBJ whole genome shotgun (WGS) entry which is preliminary data.</text>
</comment>
<protein>
    <recommendedName>
        <fullName evidence="3">Secreted protein</fullName>
    </recommendedName>
</protein>